<comment type="caution">
    <text evidence="8">The sequence shown here is derived from an EMBL/GenBank/DDBJ whole genome shotgun (WGS) entry which is preliminary data.</text>
</comment>
<evidence type="ECO:0000256" key="7">
    <source>
        <dbReference type="SAM" id="MobiDB-lite"/>
    </source>
</evidence>
<dbReference type="Pfam" id="PF01885">
    <property type="entry name" value="PTS_2-RNA"/>
    <property type="match status" value="1"/>
</dbReference>
<reference evidence="8 9" key="1">
    <citation type="journal article" date="2018" name="Plant J.">
        <title>Genome sequences of Chlorella sorokiniana UTEX 1602 and Micractinium conductrix SAG 241.80: implications to maltose excretion by a green alga.</title>
        <authorList>
            <person name="Arriola M.B."/>
            <person name="Velmurugan N."/>
            <person name="Zhang Y."/>
            <person name="Plunkett M.H."/>
            <person name="Hondzo H."/>
            <person name="Barney B.M."/>
        </authorList>
    </citation>
    <scope>NUCLEOTIDE SEQUENCE [LARGE SCALE GENOMIC DNA]</scope>
    <source>
        <strain evidence="9">UTEX 1602</strain>
    </source>
</reference>
<evidence type="ECO:0000313" key="9">
    <source>
        <dbReference type="Proteomes" id="UP000239899"/>
    </source>
</evidence>
<feature type="compositionally biased region" description="Low complexity" evidence="7">
    <location>
        <begin position="171"/>
        <end position="182"/>
    </location>
</feature>
<gene>
    <name evidence="8" type="ORF">C2E21_1002</name>
</gene>
<evidence type="ECO:0000313" key="8">
    <source>
        <dbReference type="EMBL" id="PRW60534.1"/>
    </source>
</evidence>
<accession>A0A2P6U2J5</accession>
<dbReference type="InterPro" id="IPR042081">
    <property type="entry name" value="RNA_2'-PTrans_C"/>
</dbReference>
<dbReference type="PANTHER" id="PTHR12684">
    <property type="entry name" value="PUTATIVE PHOSPHOTRANSFERASE"/>
    <property type="match status" value="1"/>
</dbReference>
<evidence type="ECO:0000256" key="4">
    <source>
        <dbReference type="ARBA" id="ARBA00022679"/>
    </source>
</evidence>
<feature type="region of interest" description="Disordered" evidence="7">
    <location>
        <begin position="171"/>
        <end position="222"/>
    </location>
</feature>
<dbReference type="Gene3D" id="3.20.170.30">
    <property type="match status" value="1"/>
</dbReference>
<protein>
    <recommendedName>
        <fullName evidence="3">2'-phosphotransferase</fullName>
        <ecNumber evidence="3">2.7.1.160</ecNumber>
    </recommendedName>
</protein>
<feature type="compositionally biased region" description="Basic and acidic residues" evidence="7">
    <location>
        <begin position="188"/>
        <end position="217"/>
    </location>
</feature>
<comment type="function">
    <text evidence="1">Catalyzes the last step of tRNA splicing, the transfer of the splice junction 2'-phosphate from ligated tRNA to NAD to produce ADP-ribose 1''-2'' cyclic phosphate.</text>
</comment>
<comment type="catalytic activity">
    <reaction evidence="6">
        <text>2'-phospho-[ligated tRNA] + NAD(+) = mature tRNA + ADP-alpha-D-ribose 1'',2''-cyclic phosphate + nicotinamide</text>
        <dbReference type="Rhea" id="RHEA:23324"/>
        <dbReference type="Rhea" id="RHEA-COMP:11106"/>
        <dbReference type="Rhea" id="RHEA-COMP:11107"/>
        <dbReference type="ChEBI" id="CHEBI:17154"/>
        <dbReference type="ChEBI" id="CHEBI:57540"/>
        <dbReference type="ChEBI" id="CHEBI:76596"/>
        <dbReference type="ChEBI" id="CHEBI:82883"/>
        <dbReference type="ChEBI" id="CHEBI:85027"/>
        <dbReference type="EC" id="2.7.1.160"/>
    </reaction>
</comment>
<sequence length="410" mass="43758">MRPAQVSRVARTALKLQQRTVAAAATAAAPAAGSLASALNQQLSGAQSPRARATQTQVLTPQQAFEAHTAAHFYGSSRPGMDGFDDGEATAALLREHLAAVFAAEAHTAAPGIPSAQLGAAGGPTDRNTARTAAAAVQARLIKSGAKVAGKAQTQAAPPSRHRATMAGDGLAAAGGAAAAPAPVSEATRQEEQQEKQQDEHLVERSKEMAQHLRHDPPTGMDGCGFVPVGALVEKMEQPTTPDEVVEIVESDDKARARVFVQFGRYQLLEENGDLRVRAVQGHSVPLKNPLHDPIKAPEQAPVAIHATSPENWAKIQESGEMRRMYRQHIHFASEPKHLRANEWACILLQVDLKGAIEAGIPFCKAANGVVLSEGPIPTCFVHRVKLRDLPVSWQHEMPNRERLLAEEQA</sequence>
<dbReference type="AlphaFoldDB" id="A0A2P6U2J5"/>
<dbReference type="GO" id="GO:0000215">
    <property type="term" value="F:tRNA 2'-phosphotransferase activity"/>
    <property type="evidence" value="ECO:0007669"/>
    <property type="project" value="UniProtKB-EC"/>
</dbReference>
<evidence type="ECO:0000256" key="2">
    <source>
        <dbReference type="ARBA" id="ARBA00009836"/>
    </source>
</evidence>
<dbReference type="PANTHER" id="PTHR12684:SF2">
    <property type="entry name" value="TRNA 2'-PHOSPHOTRANSFERASE 1"/>
    <property type="match status" value="1"/>
</dbReference>
<dbReference type="OrthoDB" id="419694at2759"/>
<evidence type="ECO:0000256" key="3">
    <source>
        <dbReference type="ARBA" id="ARBA00012007"/>
    </source>
</evidence>
<dbReference type="GO" id="GO:0006388">
    <property type="term" value="P:tRNA splicing, via endonucleolytic cleavage and ligation"/>
    <property type="evidence" value="ECO:0007669"/>
    <property type="project" value="TreeGrafter"/>
</dbReference>
<organism evidence="8 9">
    <name type="scientific">Chlorella sorokiniana</name>
    <name type="common">Freshwater green alga</name>
    <dbReference type="NCBI Taxonomy" id="3076"/>
    <lineage>
        <taxon>Eukaryota</taxon>
        <taxon>Viridiplantae</taxon>
        <taxon>Chlorophyta</taxon>
        <taxon>core chlorophytes</taxon>
        <taxon>Trebouxiophyceae</taxon>
        <taxon>Chlorellales</taxon>
        <taxon>Chlorellaceae</taxon>
        <taxon>Chlorella clade</taxon>
        <taxon>Chlorella</taxon>
    </lineage>
</organism>
<keyword evidence="4" id="KW-0808">Transferase</keyword>
<dbReference type="SUPFAM" id="SSF56399">
    <property type="entry name" value="ADP-ribosylation"/>
    <property type="match status" value="1"/>
</dbReference>
<dbReference type="InterPro" id="IPR002745">
    <property type="entry name" value="Ptrans_KptA/Tpt1"/>
</dbReference>
<dbReference type="EMBL" id="LHPG02000002">
    <property type="protein sequence ID" value="PRW60534.1"/>
    <property type="molecule type" value="Genomic_DNA"/>
</dbReference>
<proteinExistence type="inferred from homology"/>
<dbReference type="Proteomes" id="UP000239899">
    <property type="component" value="Unassembled WGS sequence"/>
</dbReference>
<dbReference type="STRING" id="3076.A0A2P6U2J5"/>
<dbReference type="InterPro" id="IPR042080">
    <property type="entry name" value="RNA_2'-PTrans_N"/>
</dbReference>
<name>A0A2P6U2J5_CHLSO</name>
<evidence type="ECO:0000256" key="5">
    <source>
        <dbReference type="ARBA" id="ARBA00023027"/>
    </source>
</evidence>
<keyword evidence="5" id="KW-0520">NAD</keyword>
<keyword evidence="9" id="KW-1185">Reference proteome</keyword>
<evidence type="ECO:0000256" key="1">
    <source>
        <dbReference type="ARBA" id="ARBA00003343"/>
    </source>
</evidence>
<dbReference type="EC" id="2.7.1.160" evidence="3"/>
<evidence type="ECO:0000256" key="6">
    <source>
        <dbReference type="ARBA" id="ARBA00047949"/>
    </source>
</evidence>
<dbReference type="Gene3D" id="1.10.10.970">
    <property type="entry name" value="RNA 2'-phosphotransferase, Tpt1/KptA family, N-terminal domain"/>
    <property type="match status" value="1"/>
</dbReference>
<comment type="similarity">
    <text evidence="2">Belongs to the KptA/TPT1 family.</text>
</comment>